<keyword evidence="2" id="KW-0560">Oxidoreductase</keyword>
<dbReference type="InterPro" id="IPR002364">
    <property type="entry name" value="Quin_OxRdtase/zeta-crystal_CS"/>
</dbReference>
<dbReference type="SMART" id="SM00829">
    <property type="entry name" value="PKS_ER"/>
    <property type="match status" value="1"/>
</dbReference>
<evidence type="ECO:0000256" key="1">
    <source>
        <dbReference type="ARBA" id="ARBA00022857"/>
    </source>
</evidence>
<dbReference type="Proteomes" id="UP001235744">
    <property type="component" value="Chromosome"/>
</dbReference>
<dbReference type="RefSeq" id="WP_306105609.1">
    <property type="nucleotide sequence ID" value="NZ_CP120988.1"/>
</dbReference>
<dbReference type="Pfam" id="PF00107">
    <property type="entry name" value="ADH_zinc_N"/>
    <property type="match status" value="1"/>
</dbReference>
<dbReference type="InterPro" id="IPR011032">
    <property type="entry name" value="GroES-like_sf"/>
</dbReference>
<dbReference type="InterPro" id="IPR013149">
    <property type="entry name" value="ADH-like_C"/>
</dbReference>
<evidence type="ECO:0000256" key="2">
    <source>
        <dbReference type="ARBA" id="ARBA00023002"/>
    </source>
</evidence>
<dbReference type="PANTHER" id="PTHR48106:SF13">
    <property type="entry name" value="QUINONE OXIDOREDUCTASE-RELATED"/>
    <property type="match status" value="1"/>
</dbReference>
<dbReference type="InterPro" id="IPR047618">
    <property type="entry name" value="QOR-like"/>
</dbReference>
<organism evidence="4 5">
    <name type="scientific">Streptomyces poriferorum</name>
    <dbReference type="NCBI Taxonomy" id="2798799"/>
    <lineage>
        <taxon>Bacteria</taxon>
        <taxon>Bacillati</taxon>
        <taxon>Actinomycetota</taxon>
        <taxon>Actinomycetes</taxon>
        <taxon>Kitasatosporales</taxon>
        <taxon>Streptomycetaceae</taxon>
        <taxon>Streptomyces</taxon>
    </lineage>
</organism>
<proteinExistence type="predicted"/>
<evidence type="ECO:0000313" key="4">
    <source>
        <dbReference type="EMBL" id="WLQ54375.1"/>
    </source>
</evidence>
<dbReference type="InterPro" id="IPR036291">
    <property type="entry name" value="NAD(P)-bd_dom_sf"/>
</dbReference>
<dbReference type="Pfam" id="PF08240">
    <property type="entry name" value="ADH_N"/>
    <property type="match status" value="1"/>
</dbReference>
<accession>A0ABY9IGZ2</accession>
<sequence>MHAIRIGRHGGPEVLTWTALPEPAPAPGQALVWLGVAGVNFMDVGARKGGAPGWAAPTVLGVEGMGYVSALGDGVEDLAVGDRVAWFYHPGSYAELLAVPADTLVKVPDDVTDETAAAVMMQGLTANHFTTETYAIGPGDTALVHAAAGGVGLMLTQMVKARGGRVIGLVSREEKAAAAAEAGADHVLVSSGAGFEDRVRELTGGEGAHVVYDGGGSATFRSSQLSLRLHGVHAYYGPFMGVPSIPVTDLPNSILLTYPTVQHHVPSREALVTRTSEVFRMVRNGQVSPRIGGRYPLADAAQAHTDLESRRTTGKLLLLP</sequence>
<gene>
    <name evidence="4" type="ORF">P8A19_02475</name>
</gene>
<keyword evidence="1" id="KW-0521">NADP</keyword>
<dbReference type="EMBL" id="CP120988">
    <property type="protein sequence ID" value="WLQ54375.1"/>
    <property type="molecule type" value="Genomic_DNA"/>
</dbReference>
<dbReference type="InterPro" id="IPR020843">
    <property type="entry name" value="ER"/>
</dbReference>
<name>A0ABY9IGZ2_9ACTN</name>
<protein>
    <submittedName>
        <fullName evidence="4">Quinone oxidoreductase</fullName>
    </submittedName>
</protein>
<dbReference type="Gene3D" id="3.40.50.720">
    <property type="entry name" value="NAD(P)-binding Rossmann-like Domain"/>
    <property type="match status" value="1"/>
</dbReference>
<evidence type="ECO:0000259" key="3">
    <source>
        <dbReference type="SMART" id="SM00829"/>
    </source>
</evidence>
<dbReference type="PROSITE" id="PS01162">
    <property type="entry name" value="QOR_ZETA_CRYSTAL"/>
    <property type="match status" value="1"/>
</dbReference>
<dbReference type="InterPro" id="IPR013154">
    <property type="entry name" value="ADH-like_N"/>
</dbReference>
<dbReference type="Gene3D" id="3.90.180.10">
    <property type="entry name" value="Medium-chain alcohol dehydrogenases, catalytic domain"/>
    <property type="match status" value="1"/>
</dbReference>
<feature type="domain" description="Enoyl reductase (ER)" evidence="3">
    <location>
        <begin position="10"/>
        <end position="318"/>
    </location>
</feature>
<keyword evidence="5" id="KW-1185">Reference proteome</keyword>
<dbReference type="CDD" id="cd05286">
    <property type="entry name" value="QOR2"/>
    <property type="match status" value="1"/>
</dbReference>
<evidence type="ECO:0000313" key="5">
    <source>
        <dbReference type="Proteomes" id="UP001235744"/>
    </source>
</evidence>
<reference evidence="4 5" key="1">
    <citation type="submission" date="2023-03" db="EMBL/GenBank/DDBJ databases">
        <title>Isolation and description of six Streptomyces strains from soil environments, able to metabolize different microbial glucans.</title>
        <authorList>
            <person name="Widen T."/>
            <person name="Larsbrink J."/>
        </authorList>
    </citation>
    <scope>NUCLEOTIDE SEQUENCE [LARGE SCALE GENOMIC DNA]</scope>
    <source>
        <strain evidence="4 5">Alt2</strain>
    </source>
</reference>
<dbReference type="SUPFAM" id="SSF51735">
    <property type="entry name" value="NAD(P)-binding Rossmann-fold domains"/>
    <property type="match status" value="1"/>
</dbReference>
<dbReference type="PANTHER" id="PTHR48106">
    <property type="entry name" value="QUINONE OXIDOREDUCTASE PIG3-RELATED"/>
    <property type="match status" value="1"/>
</dbReference>
<dbReference type="SUPFAM" id="SSF50129">
    <property type="entry name" value="GroES-like"/>
    <property type="match status" value="1"/>
</dbReference>